<evidence type="ECO:0000256" key="1">
    <source>
        <dbReference type="ARBA" id="ARBA00000829"/>
    </source>
</evidence>
<evidence type="ECO:0000256" key="2">
    <source>
        <dbReference type="ARBA" id="ARBA00007401"/>
    </source>
</evidence>
<keyword evidence="4 8" id="KW-0378">Hydrolase</keyword>
<keyword evidence="9" id="KW-1185">Reference proteome</keyword>
<gene>
    <name evidence="8" type="ORF">BJ986_001874</name>
</gene>
<dbReference type="Pfam" id="PF00703">
    <property type="entry name" value="Glyco_hydro_2"/>
    <property type="match status" value="1"/>
</dbReference>
<dbReference type="InterPro" id="IPR036156">
    <property type="entry name" value="Beta-gal/glucu_dom_sf"/>
</dbReference>
<evidence type="ECO:0000259" key="6">
    <source>
        <dbReference type="Pfam" id="PF00703"/>
    </source>
</evidence>
<comment type="similarity">
    <text evidence="2">Belongs to the glycosyl hydrolase 2 family.</text>
</comment>
<feature type="domain" description="Glycoside hydrolase family 2 immunoglobulin-like beta-sandwich" evidence="6">
    <location>
        <begin position="208"/>
        <end position="307"/>
    </location>
</feature>
<accession>A0A852WDN5</accession>
<dbReference type="SUPFAM" id="SSF51445">
    <property type="entry name" value="(Trans)glycosidases"/>
    <property type="match status" value="1"/>
</dbReference>
<sequence>MADPKDDVLAGARWEMASAPPGAPLPESGWWRIEGPMTAAAALVASGDPTALVRDYDADDWWFRCAFTAEAQSGLHSDEESAYRLRLDGLATIADVWLGDDHLLHSENMFVHHDLSVEVRPGPNELRIRCAALNPLLTQRRTRPRWKCAELVHQNLRWYRTSLVGRTTNGIPAPAPVGPWRAVTLHPVAPVEVTVLDVRAAPMEDRSGLGRVAVRCVVTGVGDDSDVVVGVTLVGGTAGSVHCDGFEDHASTLERQQTADGGLEIRAEVEVPGVQLWWPHTHGSQPLYDVTLTVDGRSHHLRRVGFRTVGIDRTDGAFQLVVNGIPIFCRGSCWTPLESARLTAGPEGIRDRLELARSGNQNMLRVTGTGVYESHEFHDLCDELGLMVWLDCMFSFYDVPAEAEYLTGLKTEFDQVFANLQGRPSTMVVCGGSENEQEAAYLGLPPDSWTSAAADEVAPARLAAWLPEVPYVRNTPGESPLPSMVDAGPSHYFGVGAYLRPLHDAVLSRVRFASECLAFSTPPEPIDTPHERALLQGMGHEPDWKASVNRDTRTSWDLEDVRDWYTASLFGVEPRTLRRIDGEYAASAARATVATIFDSVLAQWRGPRSPCCGALVLQSHDTVFGGGLGLIDTLGRPKAPWYVMRRRMAPDVVILQDDGVNGLAVFIASDRHESWLAHVRLKLFLADGTLSETADVTCKVVNGRGSLETATIFGGFRDLSYAHKFGPPAYDVITATLAGEDGQELAHDTYVPSNPTGLRGRVTDLGLSGRFVGGGDRPWSVEVSTQQFAQWVSIEVEGWIPQDSWFHLAPGQLATVGLMGQRGWRGASAAGNDPHAGYLRSANLVGTQRIERRVEP</sequence>
<evidence type="ECO:0000313" key="9">
    <source>
        <dbReference type="Proteomes" id="UP000573599"/>
    </source>
</evidence>
<dbReference type="EMBL" id="JACCAB010000001">
    <property type="protein sequence ID" value="NYG07387.1"/>
    <property type="molecule type" value="Genomic_DNA"/>
</dbReference>
<dbReference type="PANTHER" id="PTHR43730">
    <property type="entry name" value="BETA-MANNOSIDASE"/>
    <property type="match status" value="1"/>
</dbReference>
<evidence type="ECO:0000256" key="5">
    <source>
        <dbReference type="ARBA" id="ARBA00023295"/>
    </source>
</evidence>
<dbReference type="InterPro" id="IPR050887">
    <property type="entry name" value="Beta-mannosidase_GH2"/>
</dbReference>
<evidence type="ECO:0000259" key="7">
    <source>
        <dbReference type="Pfam" id="PF22666"/>
    </source>
</evidence>
<comment type="catalytic activity">
    <reaction evidence="1">
        <text>Hydrolysis of terminal, non-reducing beta-D-mannose residues in beta-D-mannosides.</text>
        <dbReference type="EC" id="3.2.1.25"/>
    </reaction>
</comment>
<dbReference type="AlphaFoldDB" id="A0A852WDN5"/>
<dbReference type="InterPro" id="IPR017853">
    <property type="entry name" value="GH"/>
</dbReference>
<dbReference type="InterPro" id="IPR008979">
    <property type="entry name" value="Galactose-bd-like_sf"/>
</dbReference>
<dbReference type="GO" id="GO:0004567">
    <property type="term" value="F:beta-mannosidase activity"/>
    <property type="evidence" value="ECO:0007669"/>
    <property type="project" value="UniProtKB-EC"/>
</dbReference>
<dbReference type="Gene3D" id="3.20.20.80">
    <property type="entry name" value="Glycosidases"/>
    <property type="match status" value="1"/>
</dbReference>
<protein>
    <recommendedName>
        <fullName evidence="3">beta-mannosidase</fullName>
        <ecNumber evidence="3">3.2.1.25</ecNumber>
    </recommendedName>
</protein>
<dbReference type="SUPFAM" id="SSF49785">
    <property type="entry name" value="Galactose-binding domain-like"/>
    <property type="match status" value="1"/>
</dbReference>
<evidence type="ECO:0000313" key="8">
    <source>
        <dbReference type="EMBL" id="NYG07387.1"/>
    </source>
</evidence>
<proteinExistence type="inferred from homology"/>
<feature type="domain" description="Beta-mannosidase-like galactose-binding" evidence="7">
    <location>
        <begin position="53"/>
        <end position="181"/>
    </location>
</feature>
<evidence type="ECO:0000256" key="4">
    <source>
        <dbReference type="ARBA" id="ARBA00022801"/>
    </source>
</evidence>
<reference evidence="8 9" key="1">
    <citation type="submission" date="2020-07" db="EMBL/GenBank/DDBJ databases">
        <title>Sequencing the genomes of 1000 actinobacteria strains.</title>
        <authorList>
            <person name="Klenk H.-P."/>
        </authorList>
    </citation>
    <scope>NUCLEOTIDE SEQUENCE [LARGE SCALE GENOMIC DNA]</scope>
    <source>
        <strain evidence="8 9">DSM 23987</strain>
    </source>
</reference>
<dbReference type="EC" id="3.2.1.25" evidence="3"/>
<dbReference type="Proteomes" id="UP000573599">
    <property type="component" value="Unassembled WGS sequence"/>
</dbReference>
<organism evidence="8 9">
    <name type="scientific">Pedococcus badiiscoriae</name>
    <dbReference type="NCBI Taxonomy" id="642776"/>
    <lineage>
        <taxon>Bacteria</taxon>
        <taxon>Bacillati</taxon>
        <taxon>Actinomycetota</taxon>
        <taxon>Actinomycetes</taxon>
        <taxon>Micrococcales</taxon>
        <taxon>Intrasporangiaceae</taxon>
        <taxon>Pedococcus</taxon>
    </lineage>
</organism>
<comment type="caution">
    <text evidence="8">The sequence shown here is derived from an EMBL/GenBank/DDBJ whole genome shotgun (WGS) entry which is preliminary data.</text>
</comment>
<dbReference type="InterPro" id="IPR013783">
    <property type="entry name" value="Ig-like_fold"/>
</dbReference>
<evidence type="ECO:0000256" key="3">
    <source>
        <dbReference type="ARBA" id="ARBA00012754"/>
    </source>
</evidence>
<name>A0A852WDN5_9MICO</name>
<dbReference type="Pfam" id="PF22666">
    <property type="entry name" value="Glyco_hydro_2_N2"/>
    <property type="match status" value="1"/>
</dbReference>
<dbReference type="PANTHER" id="PTHR43730:SF1">
    <property type="entry name" value="BETA-MANNOSIDASE"/>
    <property type="match status" value="1"/>
</dbReference>
<dbReference type="Gene3D" id="2.60.120.260">
    <property type="entry name" value="Galactose-binding domain-like"/>
    <property type="match status" value="1"/>
</dbReference>
<dbReference type="GO" id="GO:0005975">
    <property type="term" value="P:carbohydrate metabolic process"/>
    <property type="evidence" value="ECO:0007669"/>
    <property type="project" value="InterPro"/>
</dbReference>
<dbReference type="GO" id="GO:0006516">
    <property type="term" value="P:glycoprotein catabolic process"/>
    <property type="evidence" value="ECO:0007669"/>
    <property type="project" value="TreeGrafter"/>
</dbReference>
<dbReference type="Gene3D" id="2.60.40.10">
    <property type="entry name" value="Immunoglobulins"/>
    <property type="match status" value="1"/>
</dbReference>
<dbReference type="InterPro" id="IPR054593">
    <property type="entry name" value="Beta-mannosidase-like_N2"/>
</dbReference>
<dbReference type="InterPro" id="IPR006102">
    <property type="entry name" value="Ig-like_GH2"/>
</dbReference>
<dbReference type="SUPFAM" id="SSF49303">
    <property type="entry name" value="beta-Galactosidase/glucuronidase domain"/>
    <property type="match status" value="2"/>
</dbReference>
<keyword evidence="5 8" id="KW-0326">Glycosidase</keyword>
<dbReference type="RefSeq" id="WP_179421742.1">
    <property type="nucleotide sequence ID" value="NZ_JACCAB010000001.1"/>
</dbReference>